<accession>A0A533Q6Q7</accession>
<dbReference type="AlphaFoldDB" id="A0A533Q6Q7"/>
<proteinExistence type="predicted"/>
<evidence type="ECO:0000313" key="1">
    <source>
        <dbReference type="EMBL" id="TLD39799.1"/>
    </source>
</evidence>
<gene>
    <name evidence="1" type="ORF">JETT_3937</name>
</gene>
<dbReference type="EMBL" id="SULG01000205">
    <property type="protein sequence ID" value="TLD39799.1"/>
    <property type="molecule type" value="Genomic_DNA"/>
</dbReference>
<comment type="caution">
    <text evidence="1">The sequence shown here is derived from an EMBL/GenBank/DDBJ whole genome shotgun (WGS) entry which is preliminary data.</text>
</comment>
<protein>
    <submittedName>
        <fullName evidence="1">Uncharacterized protein</fullName>
    </submittedName>
</protein>
<organism evidence="1 2">
    <name type="scientific">Candidatus Jettenia ecosi</name>
    <dbReference type="NCBI Taxonomy" id="2494326"/>
    <lineage>
        <taxon>Bacteria</taxon>
        <taxon>Pseudomonadati</taxon>
        <taxon>Planctomycetota</taxon>
        <taxon>Candidatus Brocadiia</taxon>
        <taxon>Candidatus Brocadiales</taxon>
        <taxon>Candidatus Brocadiaceae</taxon>
        <taxon>Candidatus Jettenia</taxon>
    </lineage>
</organism>
<dbReference type="Proteomes" id="UP000319783">
    <property type="component" value="Unassembled WGS sequence"/>
</dbReference>
<sequence length="47" mass="5090">MTSFLLRGREGARAEISLAATCFNIVRMITLLGGVRELMGGFMALQS</sequence>
<name>A0A533Q6Q7_9BACT</name>
<evidence type="ECO:0000313" key="2">
    <source>
        <dbReference type="Proteomes" id="UP000319783"/>
    </source>
</evidence>
<reference evidence="1 2" key="1">
    <citation type="submission" date="2019-04" db="EMBL/GenBank/DDBJ databases">
        <title>Genome of a novel bacterium Candidatus Jettenia ecosi reconstructed from metagenome of an anammox bioreactor.</title>
        <authorList>
            <person name="Mardanov A.V."/>
            <person name="Beletsky A.V."/>
            <person name="Ravin N.V."/>
            <person name="Botchkova E.A."/>
            <person name="Litti Y.V."/>
            <person name="Nozhevnikova A.N."/>
        </authorList>
    </citation>
    <scope>NUCLEOTIDE SEQUENCE [LARGE SCALE GENOMIC DNA]</scope>
    <source>
        <strain evidence="1">J2</strain>
    </source>
</reference>